<feature type="transmembrane region" description="Helical" evidence="1">
    <location>
        <begin position="164"/>
        <end position="190"/>
    </location>
</feature>
<keyword evidence="1" id="KW-0472">Membrane</keyword>
<dbReference type="Proteomes" id="UP000095347">
    <property type="component" value="Unassembled WGS sequence"/>
</dbReference>
<reference evidence="3" key="1">
    <citation type="submission" date="2016-07" db="EMBL/GenBank/DDBJ databases">
        <authorList>
            <person name="Florea S."/>
            <person name="Webb J.S."/>
            <person name="Jaromczyk J."/>
            <person name="Schardl C.L."/>
        </authorList>
    </citation>
    <scope>NUCLEOTIDE SEQUENCE [LARGE SCALE GENOMIC DNA]</scope>
    <source>
        <strain evidence="3">MV-1</strain>
    </source>
</reference>
<dbReference type="STRING" id="28181.BEN30_13485"/>
<evidence type="ECO:0000256" key="1">
    <source>
        <dbReference type="SAM" id="Phobius"/>
    </source>
</evidence>
<dbReference type="Pfam" id="PF09955">
    <property type="entry name" value="DUF2189"/>
    <property type="match status" value="1"/>
</dbReference>
<feature type="transmembrane region" description="Helical" evidence="1">
    <location>
        <begin position="71"/>
        <end position="90"/>
    </location>
</feature>
<organism evidence="2 3">
    <name type="scientific">Magnetovibrio blakemorei</name>
    <dbReference type="NCBI Taxonomy" id="28181"/>
    <lineage>
        <taxon>Bacteria</taxon>
        <taxon>Pseudomonadati</taxon>
        <taxon>Pseudomonadota</taxon>
        <taxon>Alphaproteobacteria</taxon>
        <taxon>Rhodospirillales</taxon>
        <taxon>Magnetovibrionaceae</taxon>
        <taxon>Magnetovibrio</taxon>
    </lineage>
</organism>
<gene>
    <name evidence="2" type="ORF">BEN30_13485</name>
</gene>
<dbReference type="EMBL" id="MCGG01000043">
    <property type="protein sequence ID" value="OEJ65902.1"/>
    <property type="molecule type" value="Genomic_DNA"/>
</dbReference>
<keyword evidence="1" id="KW-0812">Transmembrane</keyword>
<feature type="transmembrane region" description="Helical" evidence="1">
    <location>
        <begin position="48"/>
        <end position="65"/>
    </location>
</feature>
<keyword evidence="3" id="KW-1185">Reference proteome</keyword>
<feature type="transmembrane region" description="Helical" evidence="1">
    <location>
        <begin position="118"/>
        <end position="144"/>
    </location>
</feature>
<name>A0A1E5Q5U0_9PROT</name>
<protein>
    <recommendedName>
        <fullName evidence="4">DUF2189 domain-containing protein</fullName>
    </recommendedName>
</protein>
<dbReference type="RefSeq" id="WP_069958595.1">
    <property type="nucleotide sequence ID" value="NZ_MCGG01000043.1"/>
</dbReference>
<evidence type="ECO:0000313" key="2">
    <source>
        <dbReference type="EMBL" id="OEJ65902.1"/>
    </source>
</evidence>
<dbReference type="OrthoDB" id="9809543at2"/>
<dbReference type="InterPro" id="IPR018692">
    <property type="entry name" value="DUF2189"/>
</dbReference>
<dbReference type="AlphaFoldDB" id="A0A1E5Q5U0"/>
<evidence type="ECO:0008006" key="4">
    <source>
        <dbReference type="Google" id="ProtNLM"/>
    </source>
</evidence>
<comment type="caution">
    <text evidence="2">The sequence shown here is derived from an EMBL/GenBank/DDBJ whole genome shotgun (WGS) entry which is preliminary data.</text>
</comment>
<evidence type="ECO:0000313" key="3">
    <source>
        <dbReference type="Proteomes" id="UP000095347"/>
    </source>
</evidence>
<accession>A0A1E5Q5U0</accession>
<proteinExistence type="predicted"/>
<feature type="transmembrane region" description="Helical" evidence="1">
    <location>
        <begin position="218"/>
        <end position="247"/>
    </location>
</feature>
<keyword evidence="1" id="KW-1133">Transmembrane helix</keyword>
<sequence>MNGVIPQTPPRKSLSDCAIKVDVGAPFVWLSKGWADFVRAPRLSIMHGLLYSVVGLIIAVGLNYFEMQYLLYPVTSAFILVGPILALGIYDISRRFDYGSQPKISQGLFAWRKNSYQILMAGFVFVLFATLWSRFAFLTFALSFPHAGMNLGMIVHTSLFTIDGFIFLLTGSIIGAIMATVAFVFGVVTLPMMLDRKVDVFTAGIISFWVVMRNKGVMLTWAGLIVIFVGAGLVTAYIGLGVILPVIGFASWHAYRACVDPSAWEKTPLE</sequence>